<sequence length="424" mass="47988">MTDIPTGKIGRSSVVVQAVVRAGSKKVSQKAKKLIGLNNASDTSSDELVDQEVAEILFKALTKLRGTGLKVAQMLCMNQVHVPESIRKELGKSCYQVPGINRALVRKIIHSQFGQYPETLFASFENTPFAAASLGQVHLAKDQSGNSLAVKIQYPGIDQTIRSDMATLRQLLKLLPSEYNFKQSLPYIEKSLLEEVDYLHEFEQTQFFSSLKIDGVGVVNPVEEFCTAKVLTTHYVEGMHLDEWLATQPSQKNINLVCQRLLTLFLETLRSGQRFHSDPNIGNFLISENQTIQLLDFGSTFPIDRETADGFLSMLKAYQSQNLSEVKKWVGHFYLSGVNTERLNGFEERFKEFVAWKSKLLSDKGFCFKSNPGYMEQGMTIAFHAHHDEKMPFNPRGDVLFYERVLYGYLQIFQRANAQITFQL</sequence>
<evidence type="ECO:0000313" key="7">
    <source>
        <dbReference type="Proteomes" id="UP000018211"/>
    </source>
</evidence>
<evidence type="ECO:0000259" key="5">
    <source>
        <dbReference type="Pfam" id="PF03109"/>
    </source>
</evidence>
<comment type="caution">
    <text evidence="6">The sequence shown here is derived from an EMBL/GenBank/DDBJ whole genome shotgun (WGS) entry which is preliminary data.</text>
</comment>
<evidence type="ECO:0000313" key="6">
    <source>
        <dbReference type="EMBL" id="CCO44520.1"/>
    </source>
</evidence>
<dbReference type="Pfam" id="PF03109">
    <property type="entry name" value="ABC1"/>
    <property type="match status" value="1"/>
</dbReference>
<accession>A0AAV2VIP9</accession>
<dbReference type="SUPFAM" id="SSF56112">
    <property type="entry name" value="Protein kinase-like (PK-like)"/>
    <property type="match status" value="1"/>
</dbReference>
<keyword evidence="2" id="KW-0808">Transferase</keyword>
<dbReference type="PANTHER" id="PTHR43851:SF3">
    <property type="entry name" value="COENZYME Q8"/>
    <property type="match status" value="1"/>
</dbReference>
<keyword evidence="3" id="KW-0547">Nucleotide-binding</keyword>
<dbReference type="InterPro" id="IPR004147">
    <property type="entry name" value="ABC1_dom"/>
</dbReference>
<dbReference type="InterPro" id="IPR034646">
    <property type="entry name" value="ADCK3_dom"/>
</dbReference>
<dbReference type="AlphaFoldDB" id="A0AAV2VIP9"/>
<dbReference type="PANTHER" id="PTHR43851">
    <property type="match status" value="1"/>
</dbReference>
<dbReference type="Proteomes" id="UP000018211">
    <property type="component" value="Unassembled WGS sequence"/>
</dbReference>
<dbReference type="GO" id="GO:0006744">
    <property type="term" value="P:ubiquinone biosynthetic process"/>
    <property type="evidence" value="ECO:0007669"/>
    <property type="project" value="TreeGrafter"/>
</dbReference>
<organism evidence="6 7">
    <name type="scientific">Vibrio nigripulchritudo SOn1</name>
    <dbReference type="NCBI Taxonomy" id="1238450"/>
    <lineage>
        <taxon>Bacteria</taxon>
        <taxon>Pseudomonadati</taxon>
        <taxon>Pseudomonadota</taxon>
        <taxon>Gammaproteobacteria</taxon>
        <taxon>Vibrionales</taxon>
        <taxon>Vibrionaceae</taxon>
        <taxon>Vibrio</taxon>
    </lineage>
</organism>
<name>A0AAV2VIP9_9VIBR</name>
<evidence type="ECO:0000256" key="4">
    <source>
        <dbReference type="ARBA" id="ARBA00022840"/>
    </source>
</evidence>
<evidence type="ECO:0000256" key="2">
    <source>
        <dbReference type="ARBA" id="ARBA00022679"/>
    </source>
</evidence>
<reference evidence="6 7" key="1">
    <citation type="journal article" date="2013" name="ISME J.">
        <title>Comparative genomics of pathogenic lineages of Vibrio nigripulchritudo identifies virulence-associated traits.</title>
        <authorList>
            <person name="Goudenege D."/>
            <person name="Labreuche Y."/>
            <person name="Krin E."/>
            <person name="Ansquer D."/>
            <person name="Mangenot S."/>
            <person name="Calteau A."/>
            <person name="Medigue C."/>
            <person name="Mazel D."/>
            <person name="Polz M.F."/>
            <person name="Le Roux F."/>
        </authorList>
    </citation>
    <scope>NUCLEOTIDE SEQUENCE [LARGE SCALE GENOMIC DNA]</scope>
    <source>
        <strain evidence="6 7">SOn1</strain>
    </source>
</reference>
<dbReference type="RefSeq" id="WP_022610339.1">
    <property type="nucleotide sequence ID" value="NZ_LK391965.1"/>
</dbReference>
<protein>
    <submittedName>
        <fullName evidence="6">UBIQUINONE BIOSYNTHESIS PROTEIN AARF</fullName>
    </submittedName>
</protein>
<keyword evidence="6" id="KW-0830">Ubiquinone</keyword>
<dbReference type="InterPro" id="IPR011009">
    <property type="entry name" value="Kinase-like_dom_sf"/>
</dbReference>
<dbReference type="CDD" id="cd13970">
    <property type="entry name" value="ABC1_ADCK3"/>
    <property type="match status" value="1"/>
</dbReference>
<proteinExistence type="inferred from homology"/>
<keyword evidence="4" id="KW-0067">ATP-binding</keyword>
<gene>
    <name evidence="6" type="ORF">VIBNISOn1_1160028</name>
</gene>
<dbReference type="EMBL" id="CAOF01000020">
    <property type="protein sequence ID" value="CCO44520.1"/>
    <property type="molecule type" value="Genomic_DNA"/>
</dbReference>
<comment type="similarity">
    <text evidence="1">Belongs to the protein kinase superfamily. ADCK protein kinase family.</text>
</comment>
<feature type="domain" description="ABC1 atypical kinase-like" evidence="5">
    <location>
        <begin position="96"/>
        <end position="328"/>
    </location>
</feature>
<evidence type="ECO:0000256" key="3">
    <source>
        <dbReference type="ARBA" id="ARBA00022741"/>
    </source>
</evidence>
<dbReference type="GO" id="GO:0016740">
    <property type="term" value="F:transferase activity"/>
    <property type="evidence" value="ECO:0007669"/>
    <property type="project" value="UniProtKB-KW"/>
</dbReference>
<dbReference type="InterPro" id="IPR051409">
    <property type="entry name" value="Atypical_kinase_ADCK"/>
</dbReference>
<evidence type="ECO:0000256" key="1">
    <source>
        <dbReference type="ARBA" id="ARBA00009670"/>
    </source>
</evidence>
<dbReference type="GO" id="GO:0005524">
    <property type="term" value="F:ATP binding"/>
    <property type="evidence" value="ECO:0007669"/>
    <property type="project" value="UniProtKB-KW"/>
</dbReference>